<accession>A0A151ZRZ5</accession>
<keyword evidence="3" id="KW-0413">Isomerase</keyword>
<dbReference type="GO" id="GO:0003860">
    <property type="term" value="F:3-hydroxyisobutyryl-CoA hydrolase activity"/>
    <property type="evidence" value="ECO:0007669"/>
    <property type="project" value="InterPro"/>
</dbReference>
<comment type="caution">
    <text evidence="3">The sequence shown here is derived from an EMBL/GenBank/DDBJ whole genome shotgun (WGS) entry which is preliminary data.</text>
</comment>
<evidence type="ECO:0000256" key="1">
    <source>
        <dbReference type="ARBA" id="ARBA00022801"/>
    </source>
</evidence>
<dbReference type="GO" id="GO:0005739">
    <property type="term" value="C:mitochondrion"/>
    <property type="evidence" value="ECO:0007669"/>
    <property type="project" value="TreeGrafter"/>
</dbReference>
<dbReference type="GO" id="GO:0006574">
    <property type="term" value="P:L-valine catabolic process"/>
    <property type="evidence" value="ECO:0007669"/>
    <property type="project" value="TreeGrafter"/>
</dbReference>
<dbReference type="Gene3D" id="3.90.226.10">
    <property type="entry name" value="2-enoyl-CoA Hydratase, Chain A, domain 1"/>
    <property type="match status" value="1"/>
</dbReference>
<dbReference type="CDD" id="cd06558">
    <property type="entry name" value="crotonase-like"/>
    <property type="match status" value="1"/>
</dbReference>
<organism evidence="3 4">
    <name type="scientific">Tieghemostelium lacteum</name>
    <name type="common">Slime mold</name>
    <name type="synonym">Dictyostelium lacteum</name>
    <dbReference type="NCBI Taxonomy" id="361077"/>
    <lineage>
        <taxon>Eukaryota</taxon>
        <taxon>Amoebozoa</taxon>
        <taxon>Evosea</taxon>
        <taxon>Eumycetozoa</taxon>
        <taxon>Dictyostelia</taxon>
        <taxon>Dictyosteliales</taxon>
        <taxon>Raperosteliaceae</taxon>
        <taxon>Tieghemostelium</taxon>
    </lineage>
</organism>
<dbReference type="InterPro" id="IPR045004">
    <property type="entry name" value="ECH_dom"/>
</dbReference>
<dbReference type="PANTHER" id="PTHR43176">
    <property type="entry name" value="3-HYDROXYISOBUTYRYL-COA HYDROLASE-RELATED"/>
    <property type="match status" value="1"/>
</dbReference>
<name>A0A151ZRZ5_TIELA</name>
<keyword evidence="1" id="KW-0378">Hydrolase</keyword>
<protein>
    <submittedName>
        <fullName evidence="3">Enoyl-CoA hydratase/isomerase domain-containing protein</fullName>
    </submittedName>
</protein>
<gene>
    <name evidence="3" type="ORF">DLAC_03993</name>
</gene>
<dbReference type="InParanoid" id="A0A151ZRZ5"/>
<keyword evidence="4" id="KW-1185">Reference proteome</keyword>
<feature type="domain" description="Enoyl-CoA hydratase/isomerase" evidence="2">
    <location>
        <begin position="38"/>
        <end position="379"/>
    </location>
</feature>
<dbReference type="SUPFAM" id="SSF52096">
    <property type="entry name" value="ClpP/crotonase"/>
    <property type="match status" value="1"/>
</dbReference>
<dbReference type="PANTHER" id="PTHR43176:SF7">
    <property type="entry name" value="ENOYL-COA HYDRATASE_ISOMERASE DOMAIN-CONTAINING PROTEIN"/>
    <property type="match status" value="1"/>
</dbReference>
<evidence type="ECO:0000259" key="2">
    <source>
        <dbReference type="Pfam" id="PF16113"/>
    </source>
</evidence>
<dbReference type="InterPro" id="IPR032259">
    <property type="entry name" value="HIBYL-CoA-H"/>
</dbReference>
<dbReference type="EMBL" id="LODT01000021">
    <property type="protein sequence ID" value="KYQ96700.1"/>
    <property type="molecule type" value="Genomic_DNA"/>
</dbReference>
<dbReference type="OrthoDB" id="1737613at2759"/>
<proteinExistence type="predicted"/>
<dbReference type="STRING" id="361077.A0A151ZRZ5"/>
<evidence type="ECO:0000313" key="3">
    <source>
        <dbReference type="EMBL" id="KYQ96700.1"/>
    </source>
</evidence>
<dbReference type="InterPro" id="IPR029045">
    <property type="entry name" value="ClpP/crotonase-like_dom_sf"/>
</dbReference>
<dbReference type="Proteomes" id="UP000076078">
    <property type="component" value="Unassembled WGS sequence"/>
</dbReference>
<dbReference type="Pfam" id="PF16113">
    <property type="entry name" value="ECH_2"/>
    <property type="match status" value="1"/>
</dbReference>
<reference evidence="3 4" key="1">
    <citation type="submission" date="2015-12" db="EMBL/GenBank/DDBJ databases">
        <title>Dictyostelia acquired genes for synthesis and detection of signals that induce cell-type specialization by lateral gene transfer from prokaryotes.</title>
        <authorList>
            <person name="Gloeckner G."/>
            <person name="Schaap P."/>
        </authorList>
    </citation>
    <scope>NUCLEOTIDE SEQUENCE [LARGE SCALE GENOMIC DNA]</scope>
    <source>
        <strain evidence="3 4">TK</strain>
    </source>
</reference>
<sequence>MIRVGVISQHFFKENSKILRVFNIAEHIQVIEFENGCRSICLNREKCLNTIDLQMAKAIIKILNSYKDDPNCKMILITSKVKNFFSVGGDLKVNYGKSFEELCRIGFRFFTKMALLEYIIHYYPKPIVSLVNGTVLGAGISLSFHTKYTVVSENLKFSMPENYVGIVPDNGSSYLIGKLKSVGLYMLLTSARINHLDAIDLNLASNFCPEKNIKNLEMELQSSFEIGSQKGLESILHKHCMPKRFVNLNAGITVKNRNIIEKCFNWGFKTFDEIHKQLKLEAENENLDEDARKFIFNSLVAIDLLVPVSVRTCFELVHRNEGRSLKECLLNEIRCDVHIARRNDLQEGIKRVLLDKTYQPKFDPSTIDQVPSELVEYMFEPLTNSDTANYGDDEYMKVLLESFGEIDNFDFLSPL</sequence>
<dbReference type="GO" id="GO:0016853">
    <property type="term" value="F:isomerase activity"/>
    <property type="evidence" value="ECO:0007669"/>
    <property type="project" value="UniProtKB-KW"/>
</dbReference>
<evidence type="ECO:0000313" key="4">
    <source>
        <dbReference type="Proteomes" id="UP000076078"/>
    </source>
</evidence>
<dbReference type="AlphaFoldDB" id="A0A151ZRZ5"/>